<name>A0ABD1EFT7_HYPHA</name>
<evidence type="ECO:0008006" key="3">
    <source>
        <dbReference type="Google" id="ProtNLM"/>
    </source>
</evidence>
<evidence type="ECO:0000313" key="2">
    <source>
        <dbReference type="Proteomes" id="UP001566132"/>
    </source>
</evidence>
<accession>A0ABD1EFT7</accession>
<comment type="caution">
    <text evidence="1">The sequence shown here is derived from an EMBL/GenBank/DDBJ whole genome shotgun (WGS) entry which is preliminary data.</text>
</comment>
<reference evidence="1 2" key="1">
    <citation type="submission" date="2024-05" db="EMBL/GenBank/DDBJ databases">
        <title>Genetic variation in Jamaican populations of the coffee berry borer (Hypothenemus hampei).</title>
        <authorList>
            <person name="Errbii M."/>
            <person name="Myrie A."/>
        </authorList>
    </citation>
    <scope>NUCLEOTIDE SEQUENCE [LARGE SCALE GENOMIC DNA]</scope>
    <source>
        <strain evidence="1">JA-Hopewell-2020-01-JO</strain>
        <tissue evidence="1">Whole body</tissue>
    </source>
</reference>
<dbReference type="PANTHER" id="PTHR47326">
    <property type="entry name" value="TRANSPOSABLE ELEMENT TC3 TRANSPOSASE-LIKE PROTEIN"/>
    <property type="match status" value="1"/>
</dbReference>
<organism evidence="1 2">
    <name type="scientific">Hypothenemus hampei</name>
    <name type="common">Coffee berry borer</name>
    <dbReference type="NCBI Taxonomy" id="57062"/>
    <lineage>
        <taxon>Eukaryota</taxon>
        <taxon>Metazoa</taxon>
        <taxon>Ecdysozoa</taxon>
        <taxon>Arthropoda</taxon>
        <taxon>Hexapoda</taxon>
        <taxon>Insecta</taxon>
        <taxon>Pterygota</taxon>
        <taxon>Neoptera</taxon>
        <taxon>Endopterygota</taxon>
        <taxon>Coleoptera</taxon>
        <taxon>Polyphaga</taxon>
        <taxon>Cucujiformia</taxon>
        <taxon>Curculionidae</taxon>
        <taxon>Scolytinae</taxon>
        <taxon>Hypothenemus</taxon>
    </lineage>
</organism>
<protein>
    <recommendedName>
        <fullName evidence="3">DUF4817 domain-containing protein</fullName>
    </recommendedName>
</protein>
<evidence type="ECO:0000313" key="1">
    <source>
        <dbReference type="EMBL" id="KAL1493559.1"/>
    </source>
</evidence>
<dbReference type="Proteomes" id="UP001566132">
    <property type="component" value="Unassembled WGS sequence"/>
</dbReference>
<gene>
    <name evidence="1" type="ORF">ABEB36_009263</name>
</gene>
<keyword evidence="2" id="KW-1185">Reference proteome</keyword>
<dbReference type="AlphaFoldDB" id="A0ABD1EFT7"/>
<dbReference type="PANTHER" id="PTHR47326:SF1">
    <property type="entry name" value="HTH PSQ-TYPE DOMAIN-CONTAINING PROTEIN"/>
    <property type="match status" value="1"/>
</dbReference>
<dbReference type="EMBL" id="JBDJPC010000007">
    <property type="protein sequence ID" value="KAL1493559.1"/>
    <property type="molecule type" value="Genomic_DNA"/>
</dbReference>
<proteinExistence type="predicted"/>
<sequence length="227" mass="26248">MTVSHKSGAATNFVILNGTPPFLMAFLDSSSNSKATLCWCLAFKIYCFRVILENSKILTAAGSHGNRSHTLTTTNSGIGLLGLQEDIMSVLPLLHYYLLNHWYFILERYSNEVVFDLFVIFGENNKIVNKTCREFNLKYPDLPQMTKGKFHRLRNCKNYTPATICAEKIIWTDEAKFNQKGVFNQKNQHFWAYENPHLVIQVENQIQFNVNGFCLIMDDQFRYFMTS</sequence>